<dbReference type="EMBL" id="NCVQ01000001">
    <property type="protein sequence ID" value="PWZ53272.1"/>
    <property type="molecule type" value="Genomic_DNA"/>
</dbReference>
<name>A0A317Y6D1_MAIZE</name>
<accession>A0A317Y6D1</accession>
<dbReference type="AlphaFoldDB" id="A0A317Y6D1"/>
<sequence>MVGSFFIINILKYINIINILYKSSYI</sequence>
<organism evidence="1">
    <name type="scientific">Zea mays</name>
    <name type="common">Maize</name>
    <dbReference type="NCBI Taxonomy" id="4577"/>
    <lineage>
        <taxon>Eukaryota</taxon>
        <taxon>Viridiplantae</taxon>
        <taxon>Streptophyta</taxon>
        <taxon>Embryophyta</taxon>
        <taxon>Tracheophyta</taxon>
        <taxon>Spermatophyta</taxon>
        <taxon>Magnoliopsida</taxon>
        <taxon>Liliopsida</taxon>
        <taxon>Poales</taxon>
        <taxon>Poaceae</taxon>
        <taxon>PACMAD clade</taxon>
        <taxon>Panicoideae</taxon>
        <taxon>Andropogonodae</taxon>
        <taxon>Andropogoneae</taxon>
        <taxon>Tripsacinae</taxon>
        <taxon>Zea</taxon>
    </lineage>
</organism>
<gene>
    <name evidence="1" type="ORF">Zm00014a_033001</name>
</gene>
<evidence type="ECO:0000313" key="1">
    <source>
        <dbReference type="EMBL" id="PWZ53272.1"/>
    </source>
</evidence>
<protein>
    <submittedName>
        <fullName evidence="1">Uncharacterized protein</fullName>
    </submittedName>
</protein>
<proteinExistence type="predicted"/>
<dbReference type="Proteomes" id="UP000251960">
    <property type="component" value="Chromosome 1"/>
</dbReference>
<reference evidence="1" key="1">
    <citation type="journal article" date="2018" name="Nat. Genet.">
        <title>Extensive intraspecific gene order and gene structural variations between Mo17 and other maize genomes.</title>
        <authorList>
            <person name="Sun S."/>
            <person name="Zhou Y."/>
            <person name="Chen J."/>
            <person name="Shi J."/>
            <person name="Zhao H."/>
            <person name="Zhao H."/>
            <person name="Song W."/>
            <person name="Zhang M."/>
            <person name="Cui Y."/>
            <person name="Dong X."/>
            <person name="Liu H."/>
            <person name="Ma X."/>
            <person name="Jiao Y."/>
            <person name="Wang B."/>
            <person name="Wei X."/>
            <person name="Stein J.C."/>
            <person name="Glaubitz J.C."/>
            <person name="Lu F."/>
            <person name="Yu G."/>
            <person name="Liang C."/>
            <person name="Fengler K."/>
            <person name="Li B."/>
            <person name="Rafalski A."/>
            <person name="Schnable P.S."/>
            <person name="Ware D.H."/>
            <person name="Buckler E.S."/>
            <person name="Lai J."/>
        </authorList>
    </citation>
    <scope>NUCLEOTIDE SEQUENCE [LARGE SCALE GENOMIC DNA]</scope>
    <source>
        <tissue evidence="1">Seedling</tissue>
    </source>
</reference>
<comment type="caution">
    <text evidence="1">The sequence shown here is derived from an EMBL/GenBank/DDBJ whole genome shotgun (WGS) entry which is preliminary data.</text>
</comment>